<dbReference type="CDD" id="cd17631">
    <property type="entry name" value="FACL_FadD13-like"/>
    <property type="match status" value="1"/>
</dbReference>
<name>A0ABS7EZP0_9PROT</name>
<dbReference type="Pfam" id="PF00501">
    <property type="entry name" value="AMP-binding"/>
    <property type="match status" value="1"/>
</dbReference>
<feature type="domain" description="AMP-dependent synthetase/ligase" evidence="1">
    <location>
        <begin position="22"/>
        <end position="389"/>
    </location>
</feature>
<reference evidence="3 4" key="1">
    <citation type="submission" date="2021-08" db="EMBL/GenBank/DDBJ databases">
        <title>Caldovatus sediminis gen. nov., sp. nov., a moderately thermophilic bacterium isolated from a hot spring.</title>
        <authorList>
            <person name="Hu C.-J."/>
            <person name="Li W.-J."/>
            <person name="Xian W.-D."/>
        </authorList>
    </citation>
    <scope>NUCLEOTIDE SEQUENCE [LARGE SCALE GENOMIC DNA]</scope>
    <source>
        <strain evidence="3 4">SYSU G05006</strain>
    </source>
</reference>
<dbReference type="Gene3D" id="3.30.300.30">
    <property type="match status" value="1"/>
</dbReference>
<protein>
    <submittedName>
        <fullName evidence="3">AMP-binding protein</fullName>
    </submittedName>
</protein>
<dbReference type="Gene3D" id="3.40.50.12780">
    <property type="entry name" value="N-terminal domain of ligase-like"/>
    <property type="match status" value="1"/>
</dbReference>
<dbReference type="InterPro" id="IPR000873">
    <property type="entry name" value="AMP-dep_synth/lig_dom"/>
</dbReference>
<evidence type="ECO:0000259" key="2">
    <source>
        <dbReference type="Pfam" id="PF13193"/>
    </source>
</evidence>
<evidence type="ECO:0000313" key="3">
    <source>
        <dbReference type="EMBL" id="MBW8268041.1"/>
    </source>
</evidence>
<dbReference type="InterPro" id="IPR045851">
    <property type="entry name" value="AMP-bd_C_sf"/>
</dbReference>
<dbReference type="PANTHER" id="PTHR43767">
    <property type="entry name" value="LONG-CHAIN-FATTY-ACID--COA LIGASE"/>
    <property type="match status" value="1"/>
</dbReference>
<dbReference type="InterPro" id="IPR020845">
    <property type="entry name" value="AMP-binding_CS"/>
</dbReference>
<sequence length="552" mass="59603">MTAGSEAAQQQRARRNTIGDALRRSARRFRDRPALRFGERLWSYAALDLAADRVARCLLAQGLKPGDRVLAYGRNSDGYLLAWLGCARAGLIHVPANFALTAGELEHIARQSGAAALLTQPALRATAEAVRGRLGIAVAGTLEEGAAGPGEFDVLAAAGDARWGGPGDPPPGEAVRDEDVAQLLYTSGTTGLPKGAMMTHRALLAEYMSCIVELEFAGEDRVLASLPLYHSAQMHCFTMPQLLVGASIVLIEAPEPARVLELIERHRISSFFAPPTVWIGLLRHPDFARRDLRSLRKIYYGASIMPVPVLQELRERLPGVRPFNCYGQSEIAPLATVLRPEEHDARPGSVGRPILNVETRVVDAAMRDVAPGERGEIVHRSPQLLVGYWDNPEETARAFAGGWFHSGDVAEVDAEGYLYIVDRTKDLINTGGVLVASREVEEALFTHPAVAEVAVIAVPDPRWIEAVTAVVVPRAEAAGLAPEEIERALIAHARERLAPYKVPKRVIVTDALPKNTAGKLLKRELRARYAGTGDAALGRDLAAPAAADGGRR</sequence>
<evidence type="ECO:0000259" key="1">
    <source>
        <dbReference type="Pfam" id="PF00501"/>
    </source>
</evidence>
<dbReference type="Pfam" id="PF13193">
    <property type="entry name" value="AMP-binding_C"/>
    <property type="match status" value="1"/>
</dbReference>
<dbReference type="InterPro" id="IPR050237">
    <property type="entry name" value="ATP-dep_AMP-bd_enzyme"/>
</dbReference>
<accession>A0ABS7EZP0</accession>
<feature type="domain" description="AMP-binding enzyme C-terminal" evidence="2">
    <location>
        <begin position="439"/>
        <end position="519"/>
    </location>
</feature>
<dbReference type="Proteomes" id="UP001519924">
    <property type="component" value="Unassembled WGS sequence"/>
</dbReference>
<gene>
    <name evidence="3" type="ORF">K1J50_00895</name>
</gene>
<dbReference type="SUPFAM" id="SSF56801">
    <property type="entry name" value="Acetyl-CoA synthetase-like"/>
    <property type="match status" value="1"/>
</dbReference>
<organism evidence="3 4">
    <name type="scientific">Caldovatus aquaticus</name>
    <dbReference type="NCBI Taxonomy" id="2865671"/>
    <lineage>
        <taxon>Bacteria</taxon>
        <taxon>Pseudomonadati</taxon>
        <taxon>Pseudomonadota</taxon>
        <taxon>Alphaproteobacteria</taxon>
        <taxon>Acetobacterales</taxon>
        <taxon>Roseomonadaceae</taxon>
        <taxon>Caldovatus</taxon>
    </lineage>
</organism>
<dbReference type="PANTHER" id="PTHR43767:SF1">
    <property type="entry name" value="NONRIBOSOMAL PEPTIDE SYNTHASE PES1 (EUROFUNG)-RELATED"/>
    <property type="match status" value="1"/>
</dbReference>
<dbReference type="NCBIfam" id="NF006182">
    <property type="entry name" value="PRK08316.1"/>
    <property type="match status" value="1"/>
</dbReference>
<proteinExistence type="predicted"/>
<dbReference type="PROSITE" id="PS00455">
    <property type="entry name" value="AMP_BINDING"/>
    <property type="match status" value="1"/>
</dbReference>
<keyword evidence="4" id="KW-1185">Reference proteome</keyword>
<evidence type="ECO:0000313" key="4">
    <source>
        <dbReference type="Proteomes" id="UP001519924"/>
    </source>
</evidence>
<dbReference type="InterPro" id="IPR025110">
    <property type="entry name" value="AMP-bd_C"/>
</dbReference>
<dbReference type="EMBL" id="JAHZUY010000001">
    <property type="protein sequence ID" value="MBW8268041.1"/>
    <property type="molecule type" value="Genomic_DNA"/>
</dbReference>
<comment type="caution">
    <text evidence="3">The sequence shown here is derived from an EMBL/GenBank/DDBJ whole genome shotgun (WGS) entry which is preliminary data.</text>
</comment>
<dbReference type="RefSeq" id="WP_220115546.1">
    <property type="nucleotide sequence ID" value="NZ_JAHZUY010000001.1"/>
</dbReference>
<dbReference type="InterPro" id="IPR042099">
    <property type="entry name" value="ANL_N_sf"/>
</dbReference>